<sequence>MDSLAETTKNQVVLKEEEEEEEEHFSYAMQLVTSAGLPMMLLAAIRLNVFEIIARAGPGAQLSPSEIAANVSSENPNAAAMLDRMLRLLASYSVLTCSVATDVDGDHAIQTPTRVYGLAPVGQVLCTEQNKGRRFTKLLLALLQDKVFIDEDAVREGGDPFHRAHGTHAFEFLGSDPRFNEVFNKTMIHHTAIVINRMLERYKGFEHLKTLVDVGGGLGMNLNIITTKYPSLKVIILICHMLYNMHQPILV</sequence>
<dbReference type="GO" id="GO:0008171">
    <property type="term" value="F:O-methyltransferase activity"/>
    <property type="evidence" value="ECO:0007669"/>
    <property type="project" value="InterPro"/>
</dbReference>
<evidence type="ECO:0000259" key="5">
    <source>
        <dbReference type="Pfam" id="PF00891"/>
    </source>
</evidence>
<dbReference type="SUPFAM" id="SSF46785">
    <property type="entry name" value="Winged helix' DNA-binding domain"/>
    <property type="match status" value="1"/>
</dbReference>
<keyword evidence="8" id="KW-1185">Reference proteome</keyword>
<feature type="domain" description="O-methyltransferase dimerisation" evidence="6">
    <location>
        <begin position="29"/>
        <end position="127"/>
    </location>
</feature>
<accession>A0A068VLI1</accession>
<evidence type="ECO:0000256" key="1">
    <source>
        <dbReference type="ARBA" id="ARBA00022603"/>
    </source>
</evidence>
<evidence type="ECO:0000256" key="2">
    <source>
        <dbReference type="ARBA" id="ARBA00022679"/>
    </source>
</evidence>
<dbReference type="Gene3D" id="1.10.10.10">
    <property type="entry name" value="Winged helix-like DNA-binding domain superfamily/Winged helix DNA-binding domain"/>
    <property type="match status" value="1"/>
</dbReference>
<evidence type="ECO:0000256" key="4">
    <source>
        <dbReference type="ARBA" id="ARBA00034481"/>
    </source>
</evidence>
<keyword evidence="1" id="KW-0489">Methyltransferase</keyword>
<dbReference type="InterPro" id="IPR012967">
    <property type="entry name" value="COMT_dimerisation"/>
</dbReference>
<dbReference type="InterPro" id="IPR001077">
    <property type="entry name" value="COMT_C"/>
</dbReference>
<evidence type="ECO:0000256" key="3">
    <source>
        <dbReference type="ARBA" id="ARBA00022691"/>
    </source>
</evidence>
<dbReference type="Proteomes" id="UP000295252">
    <property type="component" value="Unassembled WGS sequence"/>
</dbReference>
<dbReference type="PROSITE" id="PS51683">
    <property type="entry name" value="SAM_OMT_II"/>
    <property type="match status" value="1"/>
</dbReference>
<dbReference type="InterPro" id="IPR036388">
    <property type="entry name" value="WH-like_DNA-bd_sf"/>
</dbReference>
<reference evidence="8" key="1">
    <citation type="journal article" date="2014" name="Science">
        <title>The coffee genome provides insight into the convergent evolution of caffeine biosynthesis.</title>
        <authorList>
            <person name="Denoeud F."/>
            <person name="Carretero-Paulet L."/>
            <person name="Dereeper A."/>
            <person name="Droc G."/>
            <person name="Guyot R."/>
            <person name="Pietrella M."/>
            <person name="Zheng C."/>
            <person name="Alberti A."/>
            <person name="Anthony F."/>
            <person name="Aprea G."/>
            <person name="Aury J.M."/>
            <person name="Bento P."/>
            <person name="Bernard M."/>
            <person name="Bocs S."/>
            <person name="Campa C."/>
            <person name="Cenci A."/>
            <person name="Combes M.C."/>
            <person name="Crouzillat D."/>
            <person name="Da Silva C."/>
            <person name="Daddiego L."/>
            <person name="De Bellis F."/>
            <person name="Dussert S."/>
            <person name="Garsmeur O."/>
            <person name="Gayraud T."/>
            <person name="Guignon V."/>
            <person name="Jahn K."/>
            <person name="Jamilloux V."/>
            <person name="Joet T."/>
            <person name="Labadie K."/>
            <person name="Lan T."/>
            <person name="Leclercq J."/>
            <person name="Lepelley M."/>
            <person name="Leroy T."/>
            <person name="Li L.T."/>
            <person name="Librado P."/>
            <person name="Lopez L."/>
            <person name="Munoz A."/>
            <person name="Noel B."/>
            <person name="Pallavicini A."/>
            <person name="Perrotta G."/>
            <person name="Poncet V."/>
            <person name="Pot D."/>
            <person name="Priyono X."/>
            <person name="Rigoreau M."/>
            <person name="Rouard M."/>
            <person name="Rozas J."/>
            <person name="Tranchant-Dubreuil C."/>
            <person name="VanBuren R."/>
            <person name="Zhang Q."/>
            <person name="Andrade A.C."/>
            <person name="Argout X."/>
            <person name="Bertrand B."/>
            <person name="de Kochko A."/>
            <person name="Graziosi G."/>
            <person name="Henry R.J."/>
            <person name="Jayarama X."/>
            <person name="Ming R."/>
            <person name="Nagai C."/>
            <person name="Rounsley S."/>
            <person name="Sankoff D."/>
            <person name="Giuliano G."/>
            <person name="Albert V.A."/>
            <person name="Wincker P."/>
            <person name="Lashermes P."/>
        </authorList>
    </citation>
    <scope>NUCLEOTIDE SEQUENCE [LARGE SCALE GENOMIC DNA]</scope>
    <source>
        <strain evidence="8">cv. DH200-94</strain>
    </source>
</reference>
<dbReference type="InterPro" id="IPR029063">
    <property type="entry name" value="SAM-dependent_MTases_sf"/>
</dbReference>
<feature type="domain" description="O-methyltransferase C-terminal" evidence="5">
    <location>
        <begin position="152"/>
        <end position="237"/>
    </location>
</feature>
<dbReference type="Gene3D" id="3.40.50.150">
    <property type="entry name" value="Vaccinia Virus protein VP39"/>
    <property type="match status" value="1"/>
</dbReference>
<dbReference type="GO" id="GO:0032259">
    <property type="term" value="P:methylation"/>
    <property type="evidence" value="ECO:0007669"/>
    <property type="project" value="UniProtKB-KW"/>
</dbReference>
<dbReference type="GO" id="GO:0008757">
    <property type="term" value="F:S-adenosylmethionine-dependent methyltransferase activity"/>
    <property type="evidence" value="ECO:0007669"/>
    <property type="project" value="UniProtKB-ARBA"/>
</dbReference>
<gene>
    <name evidence="7" type="ORF">GSCOC_T00005982001</name>
</gene>
<evidence type="ECO:0000313" key="8">
    <source>
        <dbReference type="Proteomes" id="UP000295252"/>
    </source>
</evidence>
<dbReference type="Pfam" id="PF00891">
    <property type="entry name" value="Methyltransf_2"/>
    <property type="match status" value="1"/>
</dbReference>
<dbReference type="GO" id="GO:0009813">
    <property type="term" value="P:flavonoid biosynthetic process"/>
    <property type="evidence" value="ECO:0007669"/>
    <property type="project" value="UniProtKB-ARBA"/>
</dbReference>
<comment type="similarity">
    <text evidence="4">Belongs to the class I-like SAM-binding methyltransferase superfamily. Cation-independent O-methyltransferase family. COMT subfamily.</text>
</comment>
<protein>
    <submittedName>
        <fullName evidence="7">DH200=94 genomic scaffold, scaffold_4827</fullName>
    </submittedName>
</protein>
<dbReference type="FunFam" id="1.10.10.10:FF:000357">
    <property type="entry name" value="Caffeic acid 3-O-methyltransferase"/>
    <property type="match status" value="1"/>
</dbReference>
<name>A0A068VLI1_COFCA</name>
<proteinExistence type="inferred from homology"/>
<dbReference type="GO" id="GO:0046983">
    <property type="term" value="F:protein dimerization activity"/>
    <property type="evidence" value="ECO:0007669"/>
    <property type="project" value="InterPro"/>
</dbReference>
<dbReference type="PANTHER" id="PTHR11746">
    <property type="entry name" value="O-METHYLTRANSFERASE"/>
    <property type="match status" value="1"/>
</dbReference>
<dbReference type="OMA" id="IILICHM"/>
<dbReference type="OrthoDB" id="1606438at2759"/>
<dbReference type="InterPro" id="IPR016461">
    <property type="entry name" value="COMT-like"/>
</dbReference>
<dbReference type="STRING" id="49390.A0A068VLI1"/>
<keyword evidence="3" id="KW-0949">S-adenosyl-L-methionine</keyword>
<dbReference type="Gramene" id="CDP21556">
    <property type="protein sequence ID" value="CDP21556"/>
    <property type="gene ID" value="GSCOC_T00005982001"/>
</dbReference>
<evidence type="ECO:0000313" key="7">
    <source>
        <dbReference type="EMBL" id="CDP21556.1"/>
    </source>
</evidence>
<dbReference type="Pfam" id="PF08100">
    <property type="entry name" value="Dimerisation"/>
    <property type="match status" value="1"/>
</dbReference>
<keyword evidence="2" id="KW-0808">Transferase</keyword>
<dbReference type="AlphaFoldDB" id="A0A068VLI1"/>
<evidence type="ECO:0000259" key="6">
    <source>
        <dbReference type="Pfam" id="PF08100"/>
    </source>
</evidence>
<dbReference type="PhylomeDB" id="A0A068VLI1"/>
<dbReference type="InParanoid" id="A0A068VLI1"/>
<organism evidence="7 8">
    <name type="scientific">Coffea canephora</name>
    <name type="common">Robusta coffee</name>
    <dbReference type="NCBI Taxonomy" id="49390"/>
    <lineage>
        <taxon>Eukaryota</taxon>
        <taxon>Viridiplantae</taxon>
        <taxon>Streptophyta</taxon>
        <taxon>Embryophyta</taxon>
        <taxon>Tracheophyta</taxon>
        <taxon>Spermatophyta</taxon>
        <taxon>Magnoliopsida</taxon>
        <taxon>eudicotyledons</taxon>
        <taxon>Gunneridae</taxon>
        <taxon>Pentapetalae</taxon>
        <taxon>asterids</taxon>
        <taxon>lamiids</taxon>
        <taxon>Gentianales</taxon>
        <taxon>Rubiaceae</taxon>
        <taxon>Ixoroideae</taxon>
        <taxon>Gardenieae complex</taxon>
        <taxon>Bertiereae - Coffeeae clade</taxon>
        <taxon>Coffeeae</taxon>
        <taxon>Coffea</taxon>
    </lineage>
</organism>
<dbReference type="SUPFAM" id="SSF53335">
    <property type="entry name" value="S-adenosyl-L-methionine-dependent methyltransferases"/>
    <property type="match status" value="1"/>
</dbReference>
<dbReference type="EMBL" id="HG743911">
    <property type="protein sequence ID" value="CDP21556.1"/>
    <property type="molecule type" value="Genomic_DNA"/>
</dbReference>
<dbReference type="InterPro" id="IPR036390">
    <property type="entry name" value="WH_DNA-bd_sf"/>
</dbReference>